<dbReference type="SUPFAM" id="SSF57997">
    <property type="entry name" value="Tropomyosin"/>
    <property type="match status" value="1"/>
</dbReference>
<proteinExistence type="predicted"/>
<reference evidence="7 8" key="1">
    <citation type="submission" date="2013-11" db="EMBL/GenBank/DDBJ databases">
        <title>Genome sequencing of Stegodyphus mimosarum.</title>
        <authorList>
            <person name="Bechsgaard J."/>
        </authorList>
    </citation>
    <scope>NUCLEOTIDE SEQUENCE [LARGE SCALE GENOMIC DNA]</scope>
</reference>
<dbReference type="InterPro" id="IPR017455">
    <property type="entry name" value="Znf_FYVE-rel"/>
</dbReference>
<keyword evidence="3" id="KW-0862">Zinc</keyword>
<evidence type="ECO:0000256" key="2">
    <source>
        <dbReference type="ARBA" id="ARBA00022771"/>
    </source>
</evidence>
<dbReference type="SUPFAM" id="SSF57903">
    <property type="entry name" value="FYVE/PHD zinc finger"/>
    <property type="match status" value="1"/>
</dbReference>
<dbReference type="CDD" id="cd15730">
    <property type="entry name" value="FYVE_EEA1"/>
    <property type="match status" value="1"/>
</dbReference>
<keyword evidence="1" id="KW-0479">Metal-binding</keyword>
<evidence type="ECO:0000256" key="5">
    <source>
        <dbReference type="SAM" id="Coils"/>
    </source>
</evidence>
<dbReference type="Pfam" id="PF01363">
    <property type="entry name" value="FYVE"/>
    <property type="match status" value="1"/>
</dbReference>
<protein>
    <submittedName>
        <fullName evidence="7">Early endosome antigen 1</fullName>
    </submittedName>
</protein>
<dbReference type="Gene3D" id="3.30.40.10">
    <property type="entry name" value="Zinc/RING finger domain, C3HC4 (zinc finger)"/>
    <property type="match status" value="1"/>
</dbReference>
<dbReference type="AlphaFoldDB" id="A0A087UM07"/>
<evidence type="ECO:0000256" key="1">
    <source>
        <dbReference type="ARBA" id="ARBA00022723"/>
    </source>
</evidence>
<gene>
    <name evidence="7" type="ORF">X975_15229</name>
</gene>
<dbReference type="GO" id="GO:0008270">
    <property type="term" value="F:zinc ion binding"/>
    <property type="evidence" value="ECO:0007669"/>
    <property type="project" value="UniProtKB-KW"/>
</dbReference>
<dbReference type="OMA" id="CQNYEVN"/>
<feature type="coiled-coil region" evidence="5">
    <location>
        <begin position="70"/>
        <end position="291"/>
    </location>
</feature>
<dbReference type="InterPro" id="IPR013083">
    <property type="entry name" value="Znf_RING/FYVE/PHD"/>
</dbReference>
<keyword evidence="2 4" id="KW-0863">Zinc-finger</keyword>
<dbReference type="Gene3D" id="1.20.5.390">
    <property type="entry name" value="L1 transposable element, trimerization domain"/>
    <property type="match status" value="1"/>
</dbReference>
<dbReference type="EMBL" id="KK120498">
    <property type="protein sequence ID" value="KFM78396.1"/>
    <property type="molecule type" value="Genomic_DNA"/>
</dbReference>
<dbReference type="InterPro" id="IPR000306">
    <property type="entry name" value="Znf_FYVE"/>
</dbReference>
<dbReference type="GO" id="GO:0006897">
    <property type="term" value="P:endocytosis"/>
    <property type="evidence" value="ECO:0007669"/>
    <property type="project" value="TreeGrafter"/>
</dbReference>
<dbReference type="PANTHER" id="PTHR23164:SF30">
    <property type="entry name" value="EARLY ENDOSOME ANTIGEN 1"/>
    <property type="match status" value="1"/>
</dbReference>
<dbReference type="OrthoDB" id="10018316at2759"/>
<sequence length="397" mass="45652">MKIKSEFKELQDSNKESLMKLQSMESAIAESEVAKGEFCEKISSLNEDLLKSQLKESELNLHLEKMHEVEADLNDRLLSFEEENKNLRTSVTSLQNEKNSLLSELETVKKSFSDLTEVCASHERQIEELTDSYQKAKSKAEQILKDSELAKEIYLKDKVKMQKQIENLENDCAKQLSQVQESVKQLENQLEDAEEKNASLVSALDETKKLLQQKEQEWEEKEARHIAQVGILTQNIQTLREDLSTEQKRRETIEIKLDEISGTKLELEAKLENALDERQGLLKRCLQSESECERLQTSTAEMRRKYEDCVAALQELGRENQTLQVENMKHITRKWADDAEVTHCTACGKLFTVTIRKHHCRNCGNIFCNECSAKTATVASSKRPVRVCDVCYIEVTK</sequence>
<feature type="domain" description="FYVE-type" evidence="6">
    <location>
        <begin position="338"/>
        <end position="396"/>
    </location>
</feature>
<dbReference type="GO" id="GO:0005769">
    <property type="term" value="C:early endosome"/>
    <property type="evidence" value="ECO:0007669"/>
    <property type="project" value="TreeGrafter"/>
</dbReference>
<accession>A0A087UM07</accession>
<name>A0A087UM07_STEMI</name>
<dbReference type="GO" id="GO:0005545">
    <property type="term" value="F:1-phosphatidylinositol binding"/>
    <property type="evidence" value="ECO:0007669"/>
    <property type="project" value="TreeGrafter"/>
</dbReference>
<evidence type="ECO:0000256" key="4">
    <source>
        <dbReference type="PROSITE-ProRule" id="PRU00091"/>
    </source>
</evidence>
<dbReference type="PANTHER" id="PTHR23164">
    <property type="entry name" value="EARLY ENDOSOME ANTIGEN 1"/>
    <property type="match status" value="1"/>
</dbReference>
<evidence type="ECO:0000256" key="3">
    <source>
        <dbReference type="ARBA" id="ARBA00022833"/>
    </source>
</evidence>
<dbReference type="Proteomes" id="UP000054359">
    <property type="component" value="Unassembled WGS sequence"/>
</dbReference>
<dbReference type="PROSITE" id="PS50178">
    <property type="entry name" value="ZF_FYVE"/>
    <property type="match status" value="1"/>
</dbReference>
<dbReference type="STRING" id="407821.A0A087UM07"/>
<feature type="non-terminal residue" evidence="7">
    <location>
        <position position="397"/>
    </location>
</feature>
<organism evidence="7 8">
    <name type="scientific">Stegodyphus mimosarum</name>
    <name type="common">African social velvet spider</name>
    <dbReference type="NCBI Taxonomy" id="407821"/>
    <lineage>
        <taxon>Eukaryota</taxon>
        <taxon>Metazoa</taxon>
        <taxon>Ecdysozoa</taxon>
        <taxon>Arthropoda</taxon>
        <taxon>Chelicerata</taxon>
        <taxon>Arachnida</taxon>
        <taxon>Araneae</taxon>
        <taxon>Araneomorphae</taxon>
        <taxon>Entelegynae</taxon>
        <taxon>Eresoidea</taxon>
        <taxon>Eresidae</taxon>
        <taxon>Stegodyphus</taxon>
    </lineage>
</organism>
<keyword evidence="5" id="KW-0175">Coiled coil</keyword>
<keyword evidence="8" id="KW-1185">Reference proteome</keyword>
<evidence type="ECO:0000259" key="6">
    <source>
        <dbReference type="PROSITE" id="PS50178"/>
    </source>
</evidence>
<evidence type="ECO:0000313" key="7">
    <source>
        <dbReference type="EMBL" id="KFM78396.1"/>
    </source>
</evidence>
<evidence type="ECO:0000313" key="8">
    <source>
        <dbReference type="Proteomes" id="UP000054359"/>
    </source>
</evidence>
<dbReference type="SUPFAM" id="SSF69979">
    <property type="entry name" value="Eea1 homodimerisation domain"/>
    <property type="match status" value="1"/>
</dbReference>
<dbReference type="InterPro" id="IPR011011">
    <property type="entry name" value="Znf_FYVE_PHD"/>
</dbReference>
<dbReference type="SMART" id="SM00064">
    <property type="entry name" value="FYVE"/>
    <property type="match status" value="1"/>
</dbReference>